<dbReference type="Proteomes" id="UP001295684">
    <property type="component" value="Unassembled WGS sequence"/>
</dbReference>
<accession>A0AAD2D962</accession>
<name>A0AAD2D962_EUPCR</name>
<dbReference type="EMBL" id="CAMPGE010026483">
    <property type="protein sequence ID" value="CAI2384170.1"/>
    <property type="molecule type" value="Genomic_DNA"/>
</dbReference>
<feature type="region of interest" description="Disordered" evidence="1">
    <location>
        <begin position="207"/>
        <end position="231"/>
    </location>
</feature>
<dbReference type="AlphaFoldDB" id="A0AAD2D962"/>
<comment type="caution">
    <text evidence="2">The sequence shown here is derived from an EMBL/GenBank/DDBJ whole genome shotgun (WGS) entry which is preliminary data.</text>
</comment>
<feature type="compositionally biased region" description="Polar residues" evidence="1">
    <location>
        <begin position="158"/>
        <end position="172"/>
    </location>
</feature>
<feature type="region of interest" description="Disordered" evidence="1">
    <location>
        <begin position="312"/>
        <end position="333"/>
    </location>
</feature>
<feature type="compositionally biased region" description="Polar residues" evidence="1">
    <location>
        <begin position="77"/>
        <end position="87"/>
    </location>
</feature>
<feature type="compositionally biased region" description="Basic and acidic residues" evidence="1">
    <location>
        <begin position="54"/>
        <end position="63"/>
    </location>
</feature>
<protein>
    <submittedName>
        <fullName evidence="2">Uncharacterized protein</fullName>
    </submittedName>
</protein>
<sequence length="333" mass="37899">MENNYLTNKSSHEKASKKALHKESLFKHMRNCSSETKRSFKKGLNNKLVQKKSPNIDKTDKNENQIEAASTDKCSKRGSNQFNYSNNSLSKMENKYRKERIKTESLNFEATKENVANVCTPVSQIDFYATSDPAMKHYTSLTSEVKVKSHYLTSSQEMHHSLSSLRQKGSNFKSTNLKNSTLLTKKSLSKGLKSHCVSPRKSFNPKSNFFYDPKPKSITSPVSRASSKDQPKLPVRLKTRRKTNPSNDRLFGLGLSSKKKMPKFAQKTCTPKSHYYAPRLFTQNSTGKKDAQIAKKDRLITVPKKFNGKTFTKKKIKKKAEVKPCPTVKPEEN</sequence>
<organism evidence="2 3">
    <name type="scientific">Euplotes crassus</name>
    <dbReference type="NCBI Taxonomy" id="5936"/>
    <lineage>
        <taxon>Eukaryota</taxon>
        <taxon>Sar</taxon>
        <taxon>Alveolata</taxon>
        <taxon>Ciliophora</taxon>
        <taxon>Intramacronucleata</taxon>
        <taxon>Spirotrichea</taxon>
        <taxon>Hypotrichia</taxon>
        <taxon>Euplotida</taxon>
        <taxon>Euplotidae</taxon>
        <taxon>Moneuplotes</taxon>
    </lineage>
</organism>
<feature type="compositionally biased region" description="Basic and acidic residues" evidence="1">
    <location>
        <begin position="10"/>
        <end position="26"/>
    </location>
</feature>
<feature type="region of interest" description="Disordered" evidence="1">
    <location>
        <begin position="68"/>
        <end position="87"/>
    </location>
</feature>
<reference evidence="2" key="1">
    <citation type="submission" date="2023-07" db="EMBL/GenBank/DDBJ databases">
        <authorList>
            <consortium name="AG Swart"/>
            <person name="Singh M."/>
            <person name="Singh A."/>
            <person name="Seah K."/>
            <person name="Emmerich C."/>
        </authorList>
    </citation>
    <scope>NUCLEOTIDE SEQUENCE</scope>
    <source>
        <strain evidence="2">DP1</strain>
    </source>
</reference>
<gene>
    <name evidence="2" type="ORF">ECRASSUSDP1_LOCUS25691</name>
</gene>
<evidence type="ECO:0000313" key="2">
    <source>
        <dbReference type="EMBL" id="CAI2384170.1"/>
    </source>
</evidence>
<feature type="region of interest" description="Disordered" evidence="1">
    <location>
        <begin position="158"/>
        <end position="178"/>
    </location>
</feature>
<evidence type="ECO:0000256" key="1">
    <source>
        <dbReference type="SAM" id="MobiDB-lite"/>
    </source>
</evidence>
<evidence type="ECO:0000313" key="3">
    <source>
        <dbReference type="Proteomes" id="UP001295684"/>
    </source>
</evidence>
<keyword evidence="3" id="KW-1185">Reference proteome</keyword>
<feature type="region of interest" description="Disordered" evidence="1">
    <location>
        <begin position="1"/>
        <end position="63"/>
    </location>
</feature>
<proteinExistence type="predicted"/>